<evidence type="ECO:0000313" key="2">
    <source>
        <dbReference type="Proteomes" id="UP001280121"/>
    </source>
</evidence>
<accession>A0AAD9WMV1</accession>
<dbReference type="AlphaFoldDB" id="A0AAD9WMV1"/>
<dbReference type="EMBL" id="JANJYI010000009">
    <property type="protein sequence ID" value="KAK2636916.1"/>
    <property type="molecule type" value="Genomic_DNA"/>
</dbReference>
<name>A0AAD9WMV1_9ROSI</name>
<comment type="caution">
    <text evidence="1">The sequence shown here is derived from an EMBL/GenBank/DDBJ whole genome shotgun (WGS) entry which is preliminary data.</text>
</comment>
<keyword evidence="2" id="KW-1185">Reference proteome</keyword>
<dbReference type="Proteomes" id="UP001280121">
    <property type="component" value="Unassembled WGS sequence"/>
</dbReference>
<gene>
    <name evidence="1" type="ORF">Ddye_031708</name>
</gene>
<organism evidence="1 2">
    <name type="scientific">Dipteronia dyeriana</name>
    <dbReference type="NCBI Taxonomy" id="168575"/>
    <lineage>
        <taxon>Eukaryota</taxon>
        <taxon>Viridiplantae</taxon>
        <taxon>Streptophyta</taxon>
        <taxon>Embryophyta</taxon>
        <taxon>Tracheophyta</taxon>
        <taxon>Spermatophyta</taxon>
        <taxon>Magnoliopsida</taxon>
        <taxon>eudicotyledons</taxon>
        <taxon>Gunneridae</taxon>
        <taxon>Pentapetalae</taxon>
        <taxon>rosids</taxon>
        <taxon>malvids</taxon>
        <taxon>Sapindales</taxon>
        <taxon>Sapindaceae</taxon>
        <taxon>Hippocastanoideae</taxon>
        <taxon>Acereae</taxon>
        <taxon>Dipteronia</taxon>
    </lineage>
</organism>
<proteinExistence type="predicted"/>
<sequence>MQSELRFSGKHPCIMELSSGHPMIKKDRRYMRLSIRFGIPLRFLQLDRKIDVRLGVCSPSARKDRNSGQSLISNASSDVCFSEIEIELKFTQSQIARLLSPGKKVK</sequence>
<evidence type="ECO:0000313" key="1">
    <source>
        <dbReference type="EMBL" id="KAK2636916.1"/>
    </source>
</evidence>
<reference evidence="1" key="1">
    <citation type="journal article" date="2023" name="Plant J.">
        <title>Genome sequences and population genomics provide insights into the demographic history, inbreeding, and mutation load of two 'living fossil' tree species of Dipteronia.</title>
        <authorList>
            <person name="Feng Y."/>
            <person name="Comes H.P."/>
            <person name="Chen J."/>
            <person name="Zhu S."/>
            <person name="Lu R."/>
            <person name="Zhang X."/>
            <person name="Li P."/>
            <person name="Qiu J."/>
            <person name="Olsen K.M."/>
            <person name="Qiu Y."/>
        </authorList>
    </citation>
    <scope>NUCLEOTIDE SEQUENCE</scope>
    <source>
        <strain evidence="1">KIB01</strain>
    </source>
</reference>
<protein>
    <submittedName>
        <fullName evidence="1">Uncharacterized protein</fullName>
    </submittedName>
</protein>